<dbReference type="SMART" id="SM00267">
    <property type="entry name" value="GGDEF"/>
    <property type="match status" value="1"/>
</dbReference>
<dbReference type="SMART" id="SM00052">
    <property type="entry name" value="EAL"/>
    <property type="match status" value="1"/>
</dbReference>
<dbReference type="EMBL" id="CP009285">
    <property type="protein sequence ID" value="AIQ56869.1"/>
    <property type="molecule type" value="Genomic_DNA"/>
</dbReference>
<dbReference type="Pfam" id="PF00563">
    <property type="entry name" value="EAL"/>
    <property type="match status" value="1"/>
</dbReference>
<feature type="transmembrane region" description="Helical" evidence="1">
    <location>
        <begin position="148"/>
        <end position="173"/>
    </location>
</feature>
<protein>
    <submittedName>
        <fullName evidence="4">Diguanylate cyclase</fullName>
    </submittedName>
</protein>
<feature type="transmembrane region" description="Helical" evidence="1">
    <location>
        <begin position="179"/>
        <end position="197"/>
    </location>
</feature>
<dbReference type="PANTHER" id="PTHR44757:SF2">
    <property type="entry name" value="BIOFILM ARCHITECTURE MAINTENANCE PROTEIN MBAA"/>
    <property type="match status" value="1"/>
</dbReference>
<evidence type="ECO:0000313" key="4">
    <source>
        <dbReference type="EMBL" id="AIQ56869.1"/>
    </source>
</evidence>
<name>A0A089MK07_PAEBO</name>
<dbReference type="Gene3D" id="3.30.70.270">
    <property type="match status" value="1"/>
</dbReference>
<dbReference type="Proteomes" id="UP000029518">
    <property type="component" value="Chromosome"/>
</dbReference>
<accession>A0A089MK07</accession>
<evidence type="ECO:0000256" key="1">
    <source>
        <dbReference type="SAM" id="Phobius"/>
    </source>
</evidence>
<evidence type="ECO:0000259" key="2">
    <source>
        <dbReference type="PROSITE" id="PS50883"/>
    </source>
</evidence>
<dbReference type="PROSITE" id="PS50883">
    <property type="entry name" value="EAL"/>
    <property type="match status" value="1"/>
</dbReference>
<dbReference type="SUPFAM" id="SSF55073">
    <property type="entry name" value="Nucleotide cyclase"/>
    <property type="match status" value="1"/>
</dbReference>
<dbReference type="InterPro" id="IPR035919">
    <property type="entry name" value="EAL_sf"/>
</dbReference>
<sequence length="707" mass="79791">MRQEERKTIHAAIIGAALFLLIQIFRTPLGHIEDKDVLLAFYLILGCCTVAFGFAIFAQGWLLFSNKLSKARLYTSALFLGVCIFDFLHVLSFAGIPGIASYISYEQSLWLLTFSRLASALGIVFIFCRADQPVSVDSKHKVFRNSFLVILLSAALFGFGNLIVPGLAGYPWVETVRDLMNMAVLFVYLLGVGIIVYPGKIEKSASLLIIIRSLVFFALAQVFFMNLFSVGDLDYLFGMLSSGVAYYLLLTGVYRLTIEEPFQENQQAEARINYLAFHDDLTGLPNRRRLMQRMEEIVIQSEKDKSRGFSGLVIMNINHFKNINDSLGHYAGDLLLQLVSQRIGSEVRVNEELYSMGADEFAFLMTERTGLENCLVRANELLRLFETPVSLESGEYHISLSLGMSIYPGDGDTAEQLIQNADTAVHNAKEQGVDIRRYIPAMQMKAKERLKLENDLRRALERGEFYLVYQPQVLLETEEIVGMEALLRWNHPKRGLVSPVDFIPIAEESGMIVPIGEWVLRTACQQNKTWQNAGYRPICVSINLSMRQFLQPNLAGKIGAILQEIGLDPSYVDLEITESMTLDKETAFDQLNRLKRLGVCISIDDFGTGYSSLHYLKNMPIDRLKIDRSFVSEVMEDSNNAAIVSTITSMAHHLKLKVTAEGVENKEQLHFLRQQHCHEAQGFLFSKPVKAEEFELSFLKPLLEMPS</sequence>
<feature type="transmembrane region" description="Helical" evidence="1">
    <location>
        <begin position="37"/>
        <end position="64"/>
    </location>
</feature>
<feature type="transmembrane region" description="Helical" evidence="1">
    <location>
        <begin position="109"/>
        <end position="128"/>
    </location>
</feature>
<dbReference type="PANTHER" id="PTHR44757">
    <property type="entry name" value="DIGUANYLATE CYCLASE DGCP"/>
    <property type="match status" value="1"/>
</dbReference>
<dbReference type="InterPro" id="IPR043128">
    <property type="entry name" value="Rev_trsase/Diguanyl_cyclase"/>
</dbReference>
<dbReference type="SUPFAM" id="SSF141868">
    <property type="entry name" value="EAL domain-like"/>
    <property type="match status" value="1"/>
</dbReference>
<feature type="domain" description="GGDEF" evidence="3">
    <location>
        <begin position="308"/>
        <end position="441"/>
    </location>
</feature>
<organism evidence="4 5">
    <name type="scientific">Paenibacillus borealis</name>
    <dbReference type="NCBI Taxonomy" id="160799"/>
    <lineage>
        <taxon>Bacteria</taxon>
        <taxon>Bacillati</taxon>
        <taxon>Bacillota</taxon>
        <taxon>Bacilli</taxon>
        <taxon>Bacillales</taxon>
        <taxon>Paenibacillaceae</taxon>
        <taxon>Paenibacillus</taxon>
    </lineage>
</organism>
<dbReference type="CDD" id="cd01949">
    <property type="entry name" value="GGDEF"/>
    <property type="match status" value="1"/>
</dbReference>
<keyword evidence="1" id="KW-0472">Membrane</keyword>
<keyword evidence="1" id="KW-0812">Transmembrane</keyword>
<dbReference type="OrthoDB" id="9759607at2"/>
<dbReference type="FunFam" id="3.20.20.450:FF:000001">
    <property type="entry name" value="Cyclic di-GMP phosphodiesterase yahA"/>
    <property type="match status" value="1"/>
</dbReference>
<dbReference type="CDD" id="cd01948">
    <property type="entry name" value="EAL"/>
    <property type="match status" value="1"/>
</dbReference>
<dbReference type="HOGENOM" id="CLU_000445_129_2_9"/>
<feature type="transmembrane region" description="Helical" evidence="1">
    <location>
        <begin position="7"/>
        <end position="25"/>
    </location>
</feature>
<gene>
    <name evidence="4" type="ORF">PBOR_07890</name>
</gene>
<dbReference type="AlphaFoldDB" id="A0A089MK07"/>
<dbReference type="InterPro" id="IPR052155">
    <property type="entry name" value="Biofilm_reg_signaling"/>
</dbReference>
<evidence type="ECO:0000259" key="3">
    <source>
        <dbReference type="PROSITE" id="PS50887"/>
    </source>
</evidence>
<dbReference type="InterPro" id="IPR033425">
    <property type="entry name" value="MASE3"/>
</dbReference>
<dbReference type="InterPro" id="IPR000160">
    <property type="entry name" value="GGDEF_dom"/>
</dbReference>
<feature type="transmembrane region" description="Helical" evidence="1">
    <location>
        <begin position="209"/>
        <end position="229"/>
    </location>
</feature>
<feature type="domain" description="EAL" evidence="2">
    <location>
        <begin position="449"/>
        <end position="702"/>
    </location>
</feature>
<dbReference type="RefSeq" id="WP_042211144.1">
    <property type="nucleotide sequence ID" value="NZ_CP009285.1"/>
</dbReference>
<keyword evidence="1" id="KW-1133">Transmembrane helix</keyword>
<keyword evidence="5" id="KW-1185">Reference proteome</keyword>
<dbReference type="PROSITE" id="PS50887">
    <property type="entry name" value="GGDEF"/>
    <property type="match status" value="1"/>
</dbReference>
<dbReference type="Pfam" id="PF17159">
    <property type="entry name" value="MASE3"/>
    <property type="match status" value="1"/>
</dbReference>
<reference evidence="4" key="1">
    <citation type="submission" date="2014-08" db="EMBL/GenBank/DDBJ databases">
        <title>Comparative genomics of the Paenibacillus odorifer group.</title>
        <authorList>
            <person name="den Bakker H.C."/>
            <person name="Tsai Y.-C.Y.-C."/>
            <person name="Martin N."/>
            <person name="Korlach J."/>
            <person name="Wiedmann M."/>
        </authorList>
    </citation>
    <scope>NUCLEOTIDE SEQUENCE [LARGE SCALE GENOMIC DNA]</scope>
    <source>
        <strain evidence="4">DSM 13188</strain>
    </source>
</reference>
<dbReference type="InterPro" id="IPR001633">
    <property type="entry name" value="EAL_dom"/>
</dbReference>
<dbReference type="InterPro" id="IPR029787">
    <property type="entry name" value="Nucleotide_cyclase"/>
</dbReference>
<dbReference type="NCBIfam" id="TIGR00254">
    <property type="entry name" value="GGDEF"/>
    <property type="match status" value="1"/>
</dbReference>
<dbReference type="Pfam" id="PF00990">
    <property type="entry name" value="GGDEF"/>
    <property type="match status" value="1"/>
</dbReference>
<feature type="transmembrane region" description="Helical" evidence="1">
    <location>
        <begin position="76"/>
        <end position="103"/>
    </location>
</feature>
<evidence type="ECO:0000313" key="5">
    <source>
        <dbReference type="Proteomes" id="UP000029518"/>
    </source>
</evidence>
<proteinExistence type="predicted"/>
<dbReference type="KEGG" id="pbd:PBOR_07890"/>
<dbReference type="Gene3D" id="3.20.20.450">
    <property type="entry name" value="EAL domain"/>
    <property type="match status" value="1"/>
</dbReference>